<dbReference type="Proteomes" id="UP000541470">
    <property type="component" value="Unassembled WGS sequence"/>
</dbReference>
<sequence length="157" mass="17904">MRTEKRIDELDLKTLQQNHEELLGLCRSLEELADSLPFDIDDTLCRKVSDAVVPLIDRTQKFEEQLLFPDLDRSAGSCFTAMMIERLKNEHRCDRLAAEEISLTLKALLAGRCGLSFDTVGYMLRGFFECVRRHIAAETAVIDSLFAREPERQAALL</sequence>
<name>A0A7Y0AZ63_9HYPH</name>
<dbReference type="Gene3D" id="1.20.120.520">
    <property type="entry name" value="nmb1532 protein domain like"/>
    <property type="match status" value="1"/>
</dbReference>
<proteinExistence type="predicted"/>
<dbReference type="RefSeq" id="WP_169594302.1">
    <property type="nucleotide sequence ID" value="NZ_JABBGK010000004.1"/>
</dbReference>
<dbReference type="InterPro" id="IPR012312">
    <property type="entry name" value="Hemerythrin-like"/>
</dbReference>
<dbReference type="Pfam" id="PF01814">
    <property type="entry name" value="Hemerythrin"/>
    <property type="match status" value="1"/>
</dbReference>
<comment type="caution">
    <text evidence="2">The sequence shown here is derived from an EMBL/GenBank/DDBJ whole genome shotgun (WGS) entry which is preliminary data.</text>
</comment>
<evidence type="ECO:0000259" key="1">
    <source>
        <dbReference type="Pfam" id="PF01814"/>
    </source>
</evidence>
<keyword evidence="3" id="KW-1185">Reference proteome</keyword>
<dbReference type="AlphaFoldDB" id="A0A7Y0AZ63"/>
<dbReference type="EMBL" id="JABBGK010000004">
    <property type="protein sequence ID" value="NML76067.1"/>
    <property type="molecule type" value="Genomic_DNA"/>
</dbReference>
<organism evidence="2 3">
    <name type="scientific">Rhizobium terricola</name>
    <dbReference type="NCBI Taxonomy" id="2728849"/>
    <lineage>
        <taxon>Bacteria</taxon>
        <taxon>Pseudomonadati</taxon>
        <taxon>Pseudomonadota</taxon>
        <taxon>Alphaproteobacteria</taxon>
        <taxon>Hyphomicrobiales</taxon>
        <taxon>Rhizobiaceae</taxon>
        <taxon>Rhizobium/Agrobacterium group</taxon>
        <taxon>Rhizobium</taxon>
    </lineage>
</organism>
<accession>A0A7Y0AZ63</accession>
<protein>
    <submittedName>
        <fullName evidence="2">Hemerythrin domain-containing protein</fullName>
    </submittedName>
</protein>
<reference evidence="2 3" key="1">
    <citation type="submission" date="2020-04" db="EMBL/GenBank/DDBJ databases">
        <title>Rhizobium sp. S-51 isolated from soil.</title>
        <authorList>
            <person name="Dahal R.H."/>
        </authorList>
    </citation>
    <scope>NUCLEOTIDE SEQUENCE [LARGE SCALE GENOMIC DNA]</scope>
    <source>
        <strain evidence="2 3">S-51</strain>
    </source>
</reference>
<evidence type="ECO:0000313" key="3">
    <source>
        <dbReference type="Proteomes" id="UP000541470"/>
    </source>
</evidence>
<feature type="domain" description="Hemerythrin-like" evidence="1">
    <location>
        <begin position="12"/>
        <end position="139"/>
    </location>
</feature>
<evidence type="ECO:0000313" key="2">
    <source>
        <dbReference type="EMBL" id="NML76067.1"/>
    </source>
</evidence>
<gene>
    <name evidence="2" type="ORF">HHL25_18190</name>
</gene>